<keyword evidence="2" id="KW-1185">Reference proteome</keyword>
<sequence length="101" mass="11454">MVIEIEVHFNSGSWNSSSCWYLPPGTPRNLAIEQIAMFQSKTAKSYEEPKPKNKFVGRLITCRILLHPVTAMVSIGYHSNGKYLFGRATSLRLEPVSRKLE</sequence>
<dbReference type="EMBL" id="JAWJWF010000046">
    <property type="protein sequence ID" value="KAK6624687.1"/>
    <property type="molecule type" value="Genomic_DNA"/>
</dbReference>
<accession>A0ABR1AQC7</accession>
<comment type="caution">
    <text evidence="1">The sequence shown here is derived from an EMBL/GenBank/DDBJ whole genome shotgun (WGS) entry which is preliminary data.</text>
</comment>
<reference evidence="1 2" key="1">
    <citation type="submission" date="2023-09" db="EMBL/GenBank/DDBJ databases">
        <title>Genomes of two closely related lineages of the louse Polyplax serrata with different host specificities.</title>
        <authorList>
            <person name="Martinu J."/>
            <person name="Tarabai H."/>
            <person name="Stefka J."/>
            <person name="Hypsa V."/>
        </authorList>
    </citation>
    <scope>NUCLEOTIDE SEQUENCE [LARGE SCALE GENOMIC DNA]</scope>
    <source>
        <strain evidence="1">98ZLc_SE</strain>
    </source>
</reference>
<proteinExistence type="predicted"/>
<evidence type="ECO:0000313" key="2">
    <source>
        <dbReference type="Proteomes" id="UP001359485"/>
    </source>
</evidence>
<dbReference type="Proteomes" id="UP001359485">
    <property type="component" value="Unassembled WGS sequence"/>
</dbReference>
<gene>
    <name evidence="1" type="ORF">RUM44_011546</name>
</gene>
<protein>
    <submittedName>
        <fullName evidence="1">Uncharacterized protein</fullName>
    </submittedName>
</protein>
<evidence type="ECO:0000313" key="1">
    <source>
        <dbReference type="EMBL" id="KAK6624687.1"/>
    </source>
</evidence>
<organism evidence="1 2">
    <name type="scientific">Polyplax serrata</name>
    <name type="common">Common mouse louse</name>
    <dbReference type="NCBI Taxonomy" id="468196"/>
    <lineage>
        <taxon>Eukaryota</taxon>
        <taxon>Metazoa</taxon>
        <taxon>Ecdysozoa</taxon>
        <taxon>Arthropoda</taxon>
        <taxon>Hexapoda</taxon>
        <taxon>Insecta</taxon>
        <taxon>Pterygota</taxon>
        <taxon>Neoptera</taxon>
        <taxon>Paraneoptera</taxon>
        <taxon>Psocodea</taxon>
        <taxon>Troctomorpha</taxon>
        <taxon>Phthiraptera</taxon>
        <taxon>Anoplura</taxon>
        <taxon>Polyplacidae</taxon>
        <taxon>Polyplax</taxon>
    </lineage>
</organism>
<name>A0ABR1AQC7_POLSC</name>